<feature type="region of interest" description="Disordered" evidence="1">
    <location>
        <begin position="69"/>
        <end position="150"/>
    </location>
</feature>
<gene>
    <name evidence="2" type="ORF">VFPFJ_11231</name>
</gene>
<dbReference type="AlphaFoldDB" id="A0A179FJD6"/>
<evidence type="ECO:0000313" key="3">
    <source>
        <dbReference type="Proteomes" id="UP000078340"/>
    </source>
</evidence>
<reference evidence="2 3" key="1">
    <citation type="submission" date="2016-02" db="EMBL/GenBank/DDBJ databases">
        <title>Biosynthesis of antibiotic leucinostatins and their inhibition on Phytophthora in bio-control Purpureocillium lilacinum.</title>
        <authorList>
            <person name="Wang G."/>
            <person name="Liu Z."/>
            <person name="Lin R."/>
            <person name="Li E."/>
            <person name="Mao Z."/>
            <person name="Ling J."/>
            <person name="Yin W."/>
            <person name="Xie B."/>
        </authorList>
    </citation>
    <scope>NUCLEOTIDE SEQUENCE [LARGE SCALE GENOMIC DNA]</scope>
    <source>
        <strain evidence="2">PLFJ-1</strain>
    </source>
</reference>
<name>A0A179FJD6_PURLI</name>
<evidence type="ECO:0000313" key="2">
    <source>
        <dbReference type="EMBL" id="OAQ65696.1"/>
    </source>
</evidence>
<comment type="caution">
    <text evidence="2">The sequence shown here is derived from an EMBL/GenBank/DDBJ whole genome shotgun (WGS) entry which is preliminary data.</text>
</comment>
<dbReference type="Proteomes" id="UP000078340">
    <property type="component" value="Unassembled WGS sequence"/>
</dbReference>
<dbReference type="EMBL" id="LSBI01000024">
    <property type="protein sequence ID" value="OAQ65696.1"/>
    <property type="molecule type" value="Genomic_DNA"/>
</dbReference>
<sequence length="150" mass="16185">MKREDPPRRQNVKHAVHVGCCARWRAPCGLELPARCEPEHGIVAPRCLCSALPHPVHMCSLARATRSCAGRQPGGDKATSAGALSAHAPSAPILHQSPSFWQTHGKPDPQTIAAVSHEMARGATRRLGRESRRQRAPSSRPTTAVPLCMN</sequence>
<protein>
    <submittedName>
        <fullName evidence="2">Uncharacterized protein</fullName>
    </submittedName>
</protein>
<proteinExistence type="predicted"/>
<evidence type="ECO:0000256" key="1">
    <source>
        <dbReference type="SAM" id="MobiDB-lite"/>
    </source>
</evidence>
<accession>A0A179FJD6</accession>
<organism evidence="2 3">
    <name type="scientific">Purpureocillium lilacinum</name>
    <name type="common">Paecilomyces lilacinus</name>
    <dbReference type="NCBI Taxonomy" id="33203"/>
    <lineage>
        <taxon>Eukaryota</taxon>
        <taxon>Fungi</taxon>
        <taxon>Dikarya</taxon>
        <taxon>Ascomycota</taxon>
        <taxon>Pezizomycotina</taxon>
        <taxon>Sordariomycetes</taxon>
        <taxon>Hypocreomycetidae</taxon>
        <taxon>Hypocreales</taxon>
        <taxon>Ophiocordycipitaceae</taxon>
        <taxon>Purpureocillium</taxon>
    </lineage>
</organism>